<feature type="transmembrane region" description="Helical" evidence="6">
    <location>
        <begin position="69"/>
        <end position="93"/>
    </location>
</feature>
<dbReference type="PANTHER" id="PTHR21716:SF62">
    <property type="entry name" value="TRANSPORT PROTEIN YDBI-RELATED"/>
    <property type="match status" value="1"/>
</dbReference>
<gene>
    <name evidence="7" type="ORF">SAMN05421540_1089</name>
</gene>
<evidence type="ECO:0000256" key="2">
    <source>
        <dbReference type="ARBA" id="ARBA00009773"/>
    </source>
</evidence>
<reference evidence="7 8" key="1">
    <citation type="submission" date="2016-10" db="EMBL/GenBank/DDBJ databases">
        <authorList>
            <person name="de Groot N.N."/>
        </authorList>
    </citation>
    <scope>NUCLEOTIDE SEQUENCE [LARGE SCALE GENOMIC DNA]</scope>
    <source>
        <strain evidence="7 8">DSM 23581</strain>
    </source>
</reference>
<evidence type="ECO:0000313" key="7">
    <source>
        <dbReference type="EMBL" id="SEA59464.1"/>
    </source>
</evidence>
<keyword evidence="3 6" id="KW-0812">Transmembrane</keyword>
<dbReference type="PANTHER" id="PTHR21716">
    <property type="entry name" value="TRANSMEMBRANE PROTEIN"/>
    <property type="match status" value="1"/>
</dbReference>
<evidence type="ECO:0000256" key="6">
    <source>
        <dbReference type="SAM" id="Phobius"/>
    </source>
</evidence>
<dbReference type="InterPro" id="IPR002549">
    <property type="entry name" value="AI-2E-like"/>
</dbReference>
<dbReference type="EMBL" id="FNQF01000008">
    <property type="protein sequence ID" value="SEA59464.1"/>
    <property type="molecule type" value="Genomic_DNA"/>
</dbReference>
<evidence type="ECO:0000256" key="3">
    <source>
        <dbReference type="ARBA" id="ARBA00022692"/>
    </source>
</evidence>
<evidence type="ECO:0000256" key="1">
    <source>
        <dbReference type="ARBA" id="ARBA00004141"/>
    </source>
</evidence>
<dbReference type="RefSeq" id="WP_200796273.1">
    <property type="nucleotide sequence ID" value="NZ_FNQF01000008.1"/>
</dbReference>
<dbReference type="GO" id="GO:0055085">
    <property type="term" value="P:transmembrane transport"/>
    <property type="evidence" value="ECO:0007669"/>
    <property type="project" value="TreeGrafter"/>
</dbReference>
<protein>
    <submittedName>
        <fullName evidence="7">Predicted PurR-regulated permease PerM</fullName>
    </submittedName>
</protein>
<dbReference type="STRING" id="908615.SAMN05421540_1089"/>
<dbReference type="GO" id="GO:0016020">
    <property type="term" value="C:membrane"/>
    <property type="evidence" value="ECO:0007669"/>
    <property type="project" value="UniProtKB-SubCell"/>
</dbReference>
<feature type="transmembrane region" description="Helical" evidence="6">
    <location>
        <begin position="299"/>
        <end position="332"/>
    </location>
</feature>
<feature type="transmembrane region" description="Helical" evidence="6">
    <location>
        <begin position="17"/>
        <end position="34"/>
    </location>
</feature>
<comment type="similarity">
    <text evidence="2">Belongs to the autoinducer-2 exporter (AI-2E) (TC 2.A.86) family.</text>
</comment>
<feature type="transmembrane region" description="Helical" evidence="6">
    <location>
        <begin position="40"/>
        <end position="57"/>
    </location>
</feature>
<evidence type="ECO:0000313" key="8">
    <source>
        <dbReference type="Proteomes" id="UP000198820"/>
    </source>
</evidence>
<feature type="transmembrane region" description="Helical" evidence="6">
    <location>
        <begin position="157"/>
        <end position="175"/>
    </location>
</feature>
<feature type="transmembrane region" description="Helical" evidence="6">
    <location>
        <begin position="209"/>
        <end position="241"/>
    </location>
</feature>
<keyword evidence="8" id="KW-1185">Reference proteome</keyword>
<proteinExistence type="inferred from homology"/>
<keyword evidence="4 6" id="KW-1133">Transmembrane helix</keyword>
<evidence type="ECO:0000256" key="4">
    <source>
        <dbReference type="ARBA" id="ARBA00022989"/>
    </source>
</evidence>
<dbReference type="Proteomes" id="UP000198820">
    <property type="component" value="Unassembled WGS sequence"/>
</dbReference>
<feature type="transmembrane region" description="Helical" evidence="6">
    <location>
        <begin position="253"/>
        <end position="278"/>
    </location>
</feature>
<dbReference type="Pfam" id="PF01594">
    <property type="entry name" value="AI-2E_transport"/>
    <property type="match status" value="1"/>
</dbReference>
<accession>A0A1H4CGI2</accession>
<organism evidence="7 8">
    <name type="scientific">Psychroflexus halocasei</name>
    <dbReference type="NCBI Taxonomy" id="908615"/>
    <lineage>
        <taxon>Bacteria</taxon>
        <taxon>Pseudomonadati</taxon>
        <taxon>Bacteroidota</taxon>
        <taxon>Flavobacteriia</taxon>
        <taxon>Flavobacteriales</taxon>
        <taxon>Flavobacteriaceae</taxon>
        <taxon>Psychroflexus</taxon>
    </lineage>
</organism>
<name>A0A1H4CGI2_9FLAO</name>
<keyword evidence="5 6" id="KW-0472">Membrane</keyword>
<sequence length="350" mass="38416">MSENNQAQKEKTFTQKVWIVGFIFALIATILLLIEATFNIFILVLAGALAASFFRGLSDIIQRKTKLKANLSLALSVIGTTLILAGLIFLIGAKVVSQTNKMQEKIPEVINMVKEELNETDVGQELIAQTKRMRSSDELMTFISKFFKTTFGGLGDIYIIFMVGAFFTVAPSLYTDGIKQLVPPKHREKTNDLLLRLGSGLKKWLAGKLIAMLAVFILTAIGLIILDIPLWLTLAIIAGLLNFIPNFGPLAAMIPAVLIALSESPTMALIVAGLYMVIQLFESSVITPKAQHRLIKIPPALIILAQIFIGALTGIWGVIFATPLVLIIIILVQELYVKPMNERAKLKSVK</sequence>
<comment type="subcellular location">
    <subcellularLocation>
        <location evidence="1">Membrane</location>
        <topology evidence="1">Multi-pass membrane protein</topology>
    </subcellularLocation>
</comment>
<dbReference type="AlphaFoldDB" id="A0A1H4CGI2"/>
<evidence type="ECO:0000256" key="5">
    <source>
        <dbReference type="ARBA" id="ARBA00023136"/>
    </source>
</evidence>